<evidence type="ECO:0000256" key="1">
    <source>
        <dbReference type="SAM" id="MobiDB-lite"/>
    </source>
</evidence>
<dbReference type="AlphaFoldDB" id="A0A0T6LW96"/>
<dbReference type="SUPFAM" id="SSF48208">
    <property type="entry name" value="Six-hairpin glycosidases"/>
    <property type="match status" value="1"/>
</dbReference>
<dbReference type="Proteomes" id="UP000050867">
    <property type="component" value="Unassembled WGS sequence"/>
</dbReference>
<dbReference type="EMBL" id="LLZU01000005">
    <property type="protein sequence ID" value="KRV50419.1"/>
    <property type="molecule type" value="Genomic_DNA"/>
</dbReference>
<reference evidence="2 3" key="1">
    <citation type="submission" date="2015-10" db="EMBL/GenBank/DDBJ databases">
        <title>Draft genome sequence of pyrrolomycin-producing Streptomyces vitaminophilus.</title>
        <authorList>
            <person name="Graham D.E."/>
            <person name="Mahan K.M."/>
            <person name="Klingeman D.M."/>
            <person name="Hettich R.L."/>
            <person name="Parry R.J."/>
        </authorList>
    </citation>
    <scope>NUCLEOTIDE SEQUENCE [LARGE SCALE GENOMIC DNA]</scope>
    <source>
        <strain evidence="2 3">ATCC 31673</strain>
    </source>
</reference>
<dbReference type="GO" id="GO:0005975">
    <property type="term" value="P:carbohydrate metabolic process"/>
    <property type="evidence" value="ECO:0007669"/>
    <property type="project" value="InterPro"/>
</dbReference>
<dbReference type="eggNOG" id="COG1331">
    <property type="taxonomic scope" value="Bacteria"/>
</dbReference>
<name>A0A0T6LW96_WENVI</name>
<evidence type="ECO:0000313" key="2">
    <source>
        <dbReference type="EMBL" id="KRV50419.1"/>
    </source>
</evidence>
<protein>
    <submittedName>
        <fullName evidence="2">Uncharacterized protein</fullName>
    </submittedName>
</protein>
<keyword evidence="3" id="KW-1185">Reference proteome</keyword>
<sequence>MLLRTEHRGGLVELPYLVAITDERGVAAPVAVRGRTATPGGGQVLTGAAAGFSAEAVVSPPTPTDGPADDPGATPPAPGAGPVSHTVTLTVTRTAATAARAGLRVELLLGPTADPGWLVPGLFYGQNRLPDCQRRFPRFAPGTSDPAGMVADTWAFRADRCATPAVFARDRHGGAALETGEDSPLGLSGVGLSLGPESRPALRLHFPYREEPVVYHGSADPLPAEVPLHRWQPQERRTVSFRVHLLDADPHAYAAVLRAVHRRLAADRAPAAWVDVPEAADLTAWGLYRWHYRPDPPVLLETAAFDREALGERGDRQAMHVGWVSGTPHAHALLRHARRTGRADYRAAATGVLDHIAENLTPAGTFWGQWTASRGWTVGWTPDPHRLHARTLAEATLFLLRALVEERRHGTDHPTWEHAVRSNLAVALTAQDTAGNLGSAYHCRTGQVLSRAGAAGLTWVPALVEAAREFGDPTLLHAARRAGRGYAPDVHAEFLCGAPEDVDLAPTSEDGYIAVMAYTALLEADDPTDPTAPGVTHGTAGAAADPELWLDLARRSADWMLTFRYTYDVAFSPRTMLGRYGFRTRGGDQASPSNQHLHAYGLVCLPEMARLARRTGDDYYLRSTRENLDCFRQFVAREDGDFDAYRGMVSERYYQTACFQAKGMLLTLSHAWSAGLLLYACEAALDLPDLWGPA</sequence>
<accession>A0A0T6LW96</accession>
<dbReference type="STRING" id="76728.AQ490_15115"/>
<comment type="caution">
    <text evidence="2">The sequence shown here is derived from an EMBL/GenBank/DDBJ whole genome shotgun (WGS) entry which is preliminary data.</text>
</comment>
<gene>
    <name evidence="2" type="ORF">AQ490_15115</name>
</gene>
<dbReference type="InterPro" id="IPR008928">
    <property type="entry name" value="6-hairpin_glycosidase_sf"/>
</dbReference>
<feature type="region of interest" description="Disordered" evidence="1">
    <location>
        <begin position="56"/>
        <end position="83"/>
    </location>
</feature>
<proteinExistence type="predicted"/>
<dbReference type="RefSeq" id="WP_018381719.1">
    <property type="nucleotide sequence ID" value="NZ_LLZU01000005.1"/>
</dbReference>
<evidence type="ECO:0000313" key="3">
    <source>
        <dbReference type="Proteomes" id="UP000050867"/>
    </source>
</evidence>
<organism evidence="2 3">
    <name type="scientific">Wenjunlia vitaminophila</name>
    <name type="common">Streptomyces vitaminophilus</name>
    <dbReference type="NCBI Taxonomy" id="76728"/>
    <lineage>
        <taxon>Bacteria</taxon>
        <taxon>Bacillati</taxon>
        <taxon>Actinomycetota</taxon>
        <taxon>Actinomycetes</taxon>
        <taxon>Kitasatosporales</taxon>
        <taxon>Streptomycetaceae</taxon>
        <taxon>Wenjunlia</taxon>
    </lineage>
</organism>